<dbReference type="EMBL" id="JBIAZU010000008">
    <property type="protein sequence ID" value="MFF5296686.1"/>
    <property type="molecule type" value="Genomic_DNA"/>
</dbReference>
<dbReference type="Proteomes" id="UP001602245">
    <property type="component" value="Unassembled WGS sequence"/>
</dbReference>
<proteinExistence type="predicted"/>
<evidence type="ECO:0000259" key="1">
    <source>
        <dbReference type="PROSITE" id="PS50851"/>
    </source>
</evidence>
<evidence type="ECO:0000313" key="3">
    <source>
        <dbReference type="Proteomes" id="UP001602245"/>
    </source>
</evidence>
<keyword evidence="3" id="KW-1185">Reference proteome</keyword>
<dbReference type="Gene3D" id="2.30.30.40">
    <property type="entry name" value="SH3 Domains"/>
    <property type="match status" value="1"/>
</dbReference>
<feature type="domain" description="CheW-like" evidence="1">
    <location>
        <begin position="31"/>
        <end position="166"/>
    </location>
</feature>
<organism evidence="2 3">
    <name type="scientific">Paractinoplanes globisporus</name>
    <dbReference type="NCBI Taxonomy" id="113565"/>
    <lineage>
        <taxon>Bacteria</taxon>
        <taxon>Bacillati</taxon>
        <taxon>Actinomycetota</taxon>
        <taxon>Actinomycetes</taxon>
        <taxon>Micromonosporales</taxon>
        <taxon>Micromonosporaceae</taxon>
        <taxon>Paractinoplanes</taxon>
    </lineage>
</organism>
<comment type="caution">
    <text evidence="2">The sequence shown here is derived from an EMBL/GenBank/DDBJ whole genome shotgun (WGS) entry which is preliminary data.</text>
</comment>
<gene>
    <name evidence="2" type="ORF">ACFY35_45225</name>
</gene>
<dbReference type="RefSeq" id="WP_157296485.1">
    <property type="nucleotide sequence ID" value="NZ_JBIAZU010000008.1"/>
</dbReference>
<dbReference type="PROSITE" id="PS50851">
    <property type="entry name" value="CHEW"/>
    <property type="match status" value="1"/>
</dbReference>
<accession>A0ABW6WWU0</accession>
<protein>
    <submittedName>
        <fullName evidence="2">Chemotaxis protein CheW</fullName>
    </submittedName>
</protein>
<sequence>MTVSVADRIARLRLDFDRSFAEPVRRHDEEHVELLAVHAGGRPYALRLAQTAGLHPDRPVTPLPGPLAALLGLAGFAGTVIPVYDLSALLGHPGPDRPRWMVLAVGAPPLGLAFHELDGHVRVEAEAIVDEEPAEGQRGCLRGMVRLDGAPRLIVDVPATRALVHALAGHIQVTEETRR</sequence>
<dbReference type="InterPro" id="IPR036061">
    <property type="entry name" value="CheW-like_dom_sf"/>
</dbReference>
<name>A0ABW6WWU0_9ACTN</name>
<dbReference type="SUPFAM" id="SSF50341">
    <property type="entry name" value="CheW-like"/>
    <property type="match status" value="1"/>
</dbReference>
<evidence type="ECO:0000313" key="2">
    <source>
        <dbReference type="EMBL" id="MFF5296686.1"/>
    </source>
</evidence>
<dbReference type="InterPro" id="IPR002545">
    <property type="entry name" value="CheW-lke_dom"/>
</dbReference>
<dbReference type="SMART" id="SM00260">
    <property type="entry name" value="CheW"/>
    <property type="match status" value="1"/>
</dbReference>
<dbReference type="Gene3D" id="2.40.50.180">
    <property type="entry name" value="CheA-289, Domain 4"/>
    <property type="match status" value="1"/>
</dbReference>
<dbReference type="Pfam" id="PF01584">
    <property type="entry name" value="CheW"/>
    <property type="match status" value="1"/>
</dbReference>
<reference evidence="2 3" key="1">
    <citation type="submission" date="2024-10" db="EMBL/GenBank/DDBJ databases">
        <title>The Natural Products Discovery Center: Release of the First 8490 Sequenced Strains for Exploring Actinobacteria Biosynthetic Diversity.</title>
        <authorList>
            <person name="Kalkreuter E."/>
            <person name="Kautsar S.A."/>
            <person name="Yang D."/>
            <person name="Bader C.D."/>
            <person name="Teijaro C.N."/>
            <person name="Fluegel L."/>
            <person name="Davis C.M."/>
            <person name="Simpson J.R."/>
            <person name="Lauterbach L."/>
            <person name="Steele A.D."/>
            <person name="Gui C."/>
            <person name="Meng S."/>
            <person name="Li G."/>
            <person name="Viehrig K."/>
            <person name="Ye F."/>
            <person name="Su P."/>
            <person name="Kiefer A.F."/>
            <person name="Nichols A."/>
            <person name="Cepeda A.J."/>
            <person name="Yan W."/>
            <person name="Fan B."/>
            <person name="Jiang Y."/>
            <person name="Adhikari A."/>
            <person name="Zheng C.-J."/>
            <person name="Schuster L."/>
            <person name="Cowan T.M."/>
            <person name="Smanski M.J."/>
            <person name="Chevrette M.G."/>
            <person name="De Carvalho L.P.S."/>
            <person name="Shen B."/>
        </authorList>
    </citation>
    <scope>NUCLEOTIDE SEQUENCE [LARGE SCALE GENOMIC DNA]</scope>
    <source>
        <strain evidence="2 3">NPDC000087</strain>
    </source>
</reference>